<dbReference type="EMBL" id="VBAM01000280">
    <property type="protein sequence ID" value="TMJ10746.1"/>
    <property type="molecule type" value="Genomic_DNA"/>
</dbReference>
<evidence type="ECO:0000313" key="2">
    <source>
        <dbReference type="Proteomes" id="UP000320393"/>
    </source>
</evidence>
<accession>A0A537LRZ8</accession>
<dbReference type="Proteomes" id="UP000320393">
    <property type="component" value="Unassembled WGS sequence"/>
</dbReference>
<reference evidence="1 2" key="1">
    <citation type="journal article" date="2019" name="Nat. Microbiol.">
        <title>Mediterranean grassland soil C-N compound turnover is dependent on rainfall and depth, and is mediated by genomically divergent microorganisms.</title>
        <authorList>
            <person name="Diamond S."/>
            <person name="Andeer P.F."/>
            <person name="Li Z."/>
            <person name="Crits-Christoph A."/>
            <person name="Burstein D."/>
            <person name="Anantharaman K."/>
            <person name="Lane K.R."/>
            <person name="Thomas B.C."/>
            <person name="Pan C."/>
            <person name="Northen T.R."/>
            <person name="Banfield J.F."/>
        </authorList>
    </citation>
    <scope>NUCLEOTIDE SEQUENCE [LARGE SCALE GENOMIC DNA]</scope>
    <source>
        <strain evidence="1">NP_5</strain>
    </source>
</reference>
<name>A0A537LRZ8_9BACT</name>
<sequence>MFRLEADRLIDGAHDLPHEPGDIVIADGRITAVGEETQASERAPSLVLALPGCTLLPG</sequence>
<dbReference type="SUPFAM" id="SSF51338">
    <property type="entry name" value="Composite domain of metallo-dependent hydrolases"/>
    <property type="match status" value="1"/>
</dbReference>
<keyword evidence="1" id="KW-0378">Hydrolase</keyword>
<evidence type="ECO:0000313" key="1">
    <source>
        <dbReference type="EMBL" id="TMJ10746.1"/>
    </source>
</evidence>
<dbReference type="InterPro" id="IPR011059">
    <property type="entry name" value="Metal-dep_hydrolase_composite"/>
</dbReference>
<protein>
    <submittedName>
        <fullName evidence="1">Amidohydrolase family protein</fullName>
    </submittedName>
</protein>
<dbReference type="Gene3D" id="2.30.40.10">
    <property type="entry name" value="Urease, subunit C, domain 1"/>
    <property type="match status" value="1"/>
</dbReference>
<dbReference type="GO" id="GO:0016810">
    <property type="term" value="F:hydrolase activity, acting on carbon-nitrogen (but not peptide) bonds"/>
    <property type="evidence" value="ECO:0007669"/>
    <property type="project" value="InterPro"/>
</dbReference>
<feature type="non-terminal residue" evidence="1">
    <location>
        <position position="58"/>
    </location>
</feature>
<organism evidence="1 2">
    <name type="scientific">Candidatus Segetimicrobium genomatis</name>
    <dbReference type="NCBI Taxonomy" id="2569760"/>
    <lineage>
        <taxon>Bacteria</taxon>
        <taxon>Bacillati</taxon>
        <taxon>Candidatus Sysuimicrobiota</taxon>
        <taxon>Candidatus Sysuimicrobiia</taxon>
        <taxon>Candidatus Sysuimicrobiales</taxon>
        <taxon>Candidatus Segetimicrobiaceae</taxon>
        <taxon>Candidatus Segetimicrobium</taxon>
    </lineage>
</organism>
<comment type="caution">
    <text evidence="1">The sequence shown here is derived from an EMBL/GenBank/DDBJ whole genome shotgun (WGS) entry which is preliminary data.</text>
</comment>
<gene>
    <name evidence="1" type="ORF">E6H02_07690</name>
</gene>
<proteinExistence type="predicted"/>
<dbReference type="AlphaFoldDB" id="A0A537LRZ8"/>